<dbReference type="RefSeq" id="WP_214176710.1">
    <property type="nucleotide sequence ID" value="NZ_JAHCVK010000015.1"/>
</dbReference>
<evidence type="ECO:0000259" key="5">
    <source>
        <dbReference type="PROSITE" id="PS51352"/>
    </source>
</evidence>
<dbReference type="InterPro" id="IPR036249">
    <property type="entry name" value="Thioredoxin-like_sf"/>
</dbReference>
<reference evidence="6 7" key="1">
    <citation type="submission" date="2021-05" db="EMBL/GenBank/DDBJ databases">
        <title>The draft genome of Geobacter luticola JCM 17780.</title>
        <authorList>
            <person name="Xu Z."/>
            <person name="Masuda Y."/>
            <person name="Itoh H."/>
            <person name="Senoo K."/>
        </authorList>
    </citation>
    <scope>NUCLEOTIDE SEQUENCE [LARGE SCALE GENOMIC DNA]</scope>
    <source>
        <strain evidence="6 7">JCM 17780</strain>
    </source>
</reference>
<keyword evidence="2" id="KW-0201">Cytochrome c-type biogenesis</keyword>
<proteinExistence type="predicted"/>
<dbReference type="InterPro" id="IPR013766">
    <property type="entry name" value="Thioredoxin_domain"/>
</dbReference>
<keyword evidence="3" id="KW-1015">Disulfide bond</keyword>
<dbReference type="PROSITE" id="PS00194">
    <property type="entry name" value="THIOREDOXIN_1"/>
    <property type="match status" value="1"/>
</dbReference>
<dbReference type="PROSITE" id="PS51352">
    <property type="entry name" value="THIOREDOXIN_2"/>
    <property type="match status" value="1"/>
</dbReference>
<feature type="domain" description="Thioredoxin" evidence="5">
    <location>
        <begin position="35"/>
        <end position="176"/>
    </location>
</feature>
<keyword evidence="7" id="KW-1185">Reference proteome</keyword>
<evidence type="ECO:0000256" key="2">
    <source>
        <dbReference type="ARBA" id="ARBA00022748"/>
    </source>
</evidence>
<comment type="caution">
    <text evidence="6">The sequence shown here is derived from an EMBL/GenBank/DDBJ whole genome shotgun (WGS) entry which is preliminary data.</text>
</comment>
<dbReference type="Proteomes" id="UP000756860">
    <property type="component" value="Unassembled WGS sequence"/>
</dbReference>
<organism evidence="6 7">
    <name type="scientific">Geomobilimonas luticola</name>
    <dbReference type="NCBI Taxonomy" id="1114878"/>
    <lineage>
        <taxon>Bacteria</taxon>
        <taxon>Pseudomonadati</taxon>
        <taxon>Thermodesulfobacteriota</taxon>
        <taxon>Desulfuromonadia</taxon>
        <taxon>Geobacterales</taxon>
        <taxon>Geobacteraceae</taxon>
        <taxon>Geomobilimonas</taxon>
    </lineage>
</organism>
<name>A0ABS5SJN5_9BACT</name>
<dbReference type="EMBL" id="JAHCVK010000015">
    <property type="protein sequence ID" value="MBT0654702.1"/>
    <property type="molecule type" value="Genomic_DNA"/>
</dbReference>
<dbReference type="PANTHER" id="PTHR42852">
    <property type="entry name" value="THIOL:DISULFIDE INTERCHANGE PROTEIN DSBE"/>
    <property type="match status" value="1"/>
</dbReference>
<gene>
    <name evidence="6" type="ORF">KI810_16740</name>
</gene>
<dbReference type="InterPro" id="IPR013740">
    <property type="entry name" value="Redoxin"/>
</dbReference>
<dbReference type="CDD" id="cd02966">
    <property type="entry name" value="TlpA_like_family"/>
    <property type="match status" value="1"/>
</dbReference>
<dbReference type="PROSITE" id="PS51257">
    <property type="entry name" value="PROKAR_LIPOPROTEIN"/>
    <property type="match status" value="1"/>
</dbReference>
<evidence type="ECO:0000313" key="6">
    <source>
        <dbReference type="EMBL" id="MBT0654702.1"/>
    </source>
</evidence>
<keyword evidence="4" id="KW-0676">Redox-active center</keyword>
<dbReference type="Gene3D" id="3.40.30.10">
    <property type="entry name" value="Glutaredoxin"/>
    <property type="match status" value="1"/>
</dbReference>
<accession>A0ABS5SJN5</accession>
<evidence type="ECO:0000256" key="4">
    <source>
        <dbReference type="ARBA" id="ARBA00023284"/>
    </source>
</evidence>
<dbReference type="Pfam" id="PF08534">
    <property type="entry name" value="Redoxin"/>
    <property type="match status" value="1"/>
</dbReference>
<protein>
    <submittedName>
        <fullName evidence="6">TlpA family protein disulfide reductase</fullName>
    </submittedName>
</protein>
<evidence type="ECO:0000313" key="7">
    <source>
        <dbReference type="Proteomes" id="UP000756860"/>
    </source>
</evidence>
<sequence length="177" mass="19293">MRNFILWSMVCVMVACAGCSKEQKGAPTGKSVVKVREGSPAPDFTLRDLDGQEVRLSSLQGKVVLLNFWATWCPPCREEVPSMVKLNRAMAGKPFQMLAVSIDEGGREAVAGYFKESGSTLPALLDTDRSVGRLYGITGVPETFVIDGKGVILKKVIGPMDWSDPEVIRYLDGLTTH</sequence>
<evidence type="ECO:0000256" key="1">
    <source>
        <dbReference type="ARBA" id="ARBA00004196"/>
    </source>
</evidence>
<evidence type="ECO:0000256" key="3">
    <source>
        <dbReference type="ARBA" id="ARBA00023157"/>
    </source>
</evidence>
<dbReference type="InterPro" id="IPR017937">
    <property type="entry name" value="Thioredoxin_CS"/>
</dbReference>
<dbReference type="PANTHER" id="PTHR42852:SF6">
    <property type="entry name" value="THIOL:DISULFIDE INTERCHANGE PROTEIN DSBE"/>
    <property type="match status" value="1"/>
</dbReference>
<dbReference type="SUPFAM" id="SSF52833">
    <property type="entry name" value="Thioredoxin-like"/>
    <property type="match status" value="1"/>
</dbReference>
<comment type="subcellular location">
    <subcellularLocation>
        <location evidence="1">Cell envelope</location>
    </subcellularLocation>
</comment>
<dbReference type="InterPro" id="IPR050553">
    <property type="entry name" value="Thioredoxin_ResA/DsbE_sf"/>
</dbReference>